<keyword evidence="1" id="KW-0175">Coiled coil</keyword>
<sequence>MAGRGLMAIFAAWFACLPLLGHSMRAELEDIESQMLSDADAASFAQASEVLLRAADSFYMSTEMMEERREAEGHMLAAGLQELGLEVQDRFRLFALGRALKLAQRAISLHEDPEPRSSTQRWKTLKAMTHAAMSGYNASCEDSGNLNRWLLDMTAAEGTRQQANTAAHLRALQALRNYCRLKALVKAKDGKIEVSNEDFQRLREKTERIDGHTPLEPVPRGSIHQTAEEKRQWHKAEAMKDLQWIGNWNPASVQQLKGLFLRATVINRRLTALADLIAKNSQVDWMTVEKKSERKLSLGALGDAVVKGVKFVGKYTMEYIAKLGKNTQMFFVNCWSSFKQRLSQSERRCKKDGEKGSLRAAKKANLGTDMGEEAITARAQTLSDTSAENLQVQTAKVDEALNEAADEANRGALPEEEARETMRTARETAQNLQGELVNNSDDHAGVMQKIDDAETSIETAETHVCRTARKGAVQHLKAVFTKAQNVMKSSLKVTAPNLAIRGSGVSAAGIGGGVEEVIDFRNREIGQFRWGAGFFGPSVTGASLGGYAGFGWKGYKQNWTLQEAYVTGLWTAASLTPSIFGINAGLGVTFATDADNSVPGPWVPEPHGVNGVTLGWSAGASIMKAVTPISVDVGASYYWYINSECFSSLSEMVKYIWLPLCKDCSGASEHTKIAAIRSGIKLTSFPIISETVFSLMATVYDTYVREPGYETQCSPSSVTLRHDASHYLRQLGELVLANAKMLEEVRKQFDKVVSEMVVAEMYNPDFEDSEEYDEFFEAASNNFDTCAARGPINSIEAENGRSWRKEMSDDDLTRLCESYSNESGLDLNCDVEESRKAREERVANYEQLQMGTLSVEELGALIHDVRPTSKAGKKFKEAQEACHSLSEAEQENCLSSVNALKVLQLVDDSVLSQICQRKGLDCKQPSKMIWKACTWCKKNDFDAISQGMKILLTDGGGTEDQASADHPFGTCTTDADCWLENTKCIGEDEERFCGCKDSCYTLIQNPANPDDKFDLIPACEARIDDTIRVLDDYLADVYHEVDCTRIALDPRFKNMEGSIGAVYYNFPHAGAAWVDLQPGQGHVTGFYDSHPIVNWRHENLMRLFFRNLRYFVKPRGLVKIASNMGAVGVRFSYILGSAEQNEFQHVETLPFLEWSLHRYGRAYGDRRDKKKRPGDGQGYNAQKAESDMVYTFEYRPSGRELPPQEIKLPPTFQTIIGCNDGPFKNLDHNSSMALARQLHERFIKEVSGTHVG</sequence>
<proteinExistence type="predicted"/>
<keyword evidence="6" id="KW-1185">Reference proteome</keyword>
<feature type="coiled-coil region" evidence="1">
    <location>
        <begin position="387"/>
        <end position="435"/>
    </location>
</feature>
<organism evidence="5 6">
    <name type="scientific">Effrenium voratum</name>
    <dbReference type="NCBI Taxonomy" id="2562239"/>
    <lineage>
        <taxon>Eukaryota</taxon>
        <taxon>Sar</taxon>
        <taxon>Alveolata</taxon>
        <taxon>Dinophyceae</taxon>
        <taxon>Suessiales</taxon>
        <taxon>Symbiodiniaceae</taxon>
        <taxon>Effrenium</taxon>
    </lineage>
</organism>
<feature type="domain" description="25S rRNA (uridine-N(3))-methyltransferase BMT5-like" evidence="4">
    <location>
        <begin position="1023"/>
        <end position="1159"/>
    </location>
</feature>
<dbReference type="EMBL" id="CAUJNA010003857">
    <property type="protein sequence ID" value="CAJ1411099.1"/>
    <property type="molecule type" value="Genomic_DNA"/>
</dbReference>
<dbReference type="InterPro" id="IPR019446">
    <property type="entry name" value="BMT5-like"/>
</dbReference>
<evidence type="ECO:0000256" key="3">
    <source>
        <dbReference type="SAM" id="SignalP"/>
    </source>
</evidence>
<dbReference type="GO" id="GO:0070475">
    <property type="term" value="P:rRNA base methylation"/>
    <property type="evidence" value="ECO:0007669"/>
    <property type="project" value="InterPro"/>
</dbReference>
<protein>
    <recommendedName>
        <fullName evidence="4">25S rRNA (uridine-N(3))-methyltransferase BMT5-like domain-containing protein</fullName>
    </recommendedName>
</protein>
<evidence type="ECO:0000313" key="6">
    <source>
        <dbReference type="Proteomes" id="UP001178507"/>
    </source>
</evidence>
<dbReference type="GO" id="GO:0070042">
    <property type="term" value="F:rRNA (uridine-N3-)-methyltransferase activity"/>
    <property type="evidence" value="ECO:0007669"/>
    <property type="project" value="InterPro"/>
</dbReference>
<evidence type="ECO:0000256" key="2">
    <source>
        <dbReference type="SAM" id="MobiDB-lite"/>
    </source>
</evidence>
<dbReference type="Pfam" id="PF10354">
    <property type="entry name" value="BMT5-like"/>
    <property type="match status" value="1"/>
</dbReference>
<feature type="signal peptide" evidence="3">
    <location>
        <begin position="1"/>
        <end position="23"/>
    </location>
</feature>
<feature type="region of interest" description="Disordered" evidence="2">
    <location>
        <begin position="210"/>
        <end position="229"/>
    </location>
</feature>
<gene>
    <name evidence="5" type="ORF">EVOR1521_LOCUS31762</name>
</gene>
<accession>A0AA36JTJ1</accession>
<evidence type="ECO:0000259" key="4">
    <source>
        <dbReference type="Pfam" id="PF10354"/>
    </source>
</evidence>
<dbReference type="Proteomes" id="UP001178507">
    <property type="component" value="Unassembled WGS sequence"/>
</dbReference>
<keyword evidence="3" id="KW-0732">Signal</keyword>
<dbReference type="AlphaFoldDB" id="A0AA36JTJ1"/>
<dbReference type="PROSITE" id="PS51257">
    <property type="entry name" value="PROKAR_LIPOPROTEIN"/>
    <property type="match status" value="1"/>
</dbReference>
<comment type="caution">
    <text evidence="5">The sequence shown here is derived from an EMBL/GenBank/DDBJ whole genome shotgun (WGS) entry which is preliminary data.</text>
</comment>
<evidence type="ECO:0000256" key="1">
    <source>
        <dbReference type="SAM" id="Coils"/>
    </source>
</evidence>
<name>A0AA36JTJ1_9DINO</name>
<feature type="chain" id="PRO_5041340888" description="25S rRNA (uridine-N(3))-methyltransferase BMT5-like domain-containing protein" evidence="3">
    <location>
        <begin position="24"/>
        <end position="1252"/>
    </location>
</feature>
<evidence type="ECO:0000313" key="5">
    <source>
        <dbReference type="EMBL" id="CAJ1411099.1"/>
    </source>
</evidence>
<reference evidence="5" key="1">
    <citation type="submission" date="2023-08" db="EMBL/GenBank/DDBJ databases">
        <authorList>
            <person name="Chen Y."/>
            <person name="Shah S."/>
            <person name="Dougan E. K."/>
            <person name="Thang M."/>
            <person name="Chan C."/>
        </authorList>
    </citation>
    <scope>NUCLEOTIDE SEQUENCE</scope>
</reference>